<sequence length="133" mass="14581">MFDASSLRAYVEGSSNLDVNQLRAATRYDGYDPGSPYIDIFWGVVSAWSHEKQKQLLKFVTAAERLPFGGARYITFVIQRVDLGPEGGDEYADLPTSSTCFGTLMLPVYADKDILERKLGLAVELGCEGFGTG</sequence>
<dbReference type="SUPFAM" id="SSF56204">
    <property type="entry name" value="Hect, E3 ligase catalytic domain"/>
    <property type="match status" value="1"/>
</dbReference>
<gene>
    <name evidence="7" type="ORF">EJ03DRAFT_277710</name>
</gene>
<evidence type="ECO:0000256" key="5">
    <source>
        <dbReference type="PROSITE-ProRule" id="PRU00104"/>
    </source>
</evidence>
<dbReference type="OrthoDB" id="5981550at2759"/>
<proteinExistence type="predicted"/>
<dbReference type="GO" id="GO:0006511">
    <property type="term" value="P:ubiquitin-dependent protein catabolic process"/>
    <property type="evidence" value="ECO:0007669"/>
    <property type="project" value="TreeGrafter"/>
</dbReference>
<feature type="domain" description="HECT" evidence="6">
    <location>
        <begin position="1"/>
        <end position="133"/>
    </location>
</feature>
<dbReference type="Gene3D" id="3.30.2410.10">
    <property type="entry name" value="Hect, E3 ligase catalytic domain"/>
    <property type="match status" value="1"/>
</dbReference>
<dbReference type="AlphaFoldDB" id="A0A6G1L1A5"/>
<dbReference type="PANTHER" id="PTHR45700:SF2">
    <property type="entry name" value="UBIQUITIN-PROTEIN LIGASE E3C"/>
    <property type="match status" value="1"/>
</dbReference>
<dbReference type="EC" id="2.3.2.26" evidence="2"/>
<evidence type="ECO:0000313" key="7">
    <source>
        <dbReference type="EMBL" id="KAF2766637.1"/>
    </source>
</evidence>
<dbReference type="EMBL" id="ML995868">
    <property type="protein sequence ID" value="KAF2766637.1"/>
    <property type="molecule type" value="Genomic_DNA"/>
</dbReference>
<evidence type="ECO:0000259" key="6">
    <source>
        <dbReference type="PROSITE" id="PS50237"/>
    </source>
</evidence>
<keyword evidence="4 5" id="KW-0833">Ubl conjugation pathway</keyword>
<evidence type="ECO:0000256" key="2">
    <source>
        <dbReference type="ARBA" id="ARBA00012485"/>
    </source>
</evidence>
<dbReference type="InterPro" id="IPR035983">
    <property type="entry name" value="Hect_E3_ubiquitin_ligase"/>
</dbReference>
<organism evidence="7 8">
    <name type="scientific">Teratosphaeria nubilosa</name>
    <dbReference type="NCBI Taxonomy" id="161662"/>
    <lineage>
        <taxon>Eukaryota</taxon>
        <taxon>Fungi</taxon>
        <taxon>Dikarya</taxon>
        <taxon>Ascomycota</taxon>
        <taxon>Pezizomycotina</taxon>
        <taxon>Dothideomycetes</taxon>
        <taxon>Dothideomycetidae</taxon>
        <taxon>Mycosphaerellales</taxon>
        <taxon>Teratosphaeriaceae</taxon>
        <taxon>Teratosphaeria</taxon>
    </lineage>
</organism>
<reference evidence="7" key="1">
    <citation type="journal article" date="2020" name="Stud. Mycol.">
        <title>101 Dothideomycetes genomes: a test case for predicting lifestyles and emergence of pathogens.</title>
        <authorList>
            <person name="Haridas S."/>
            <person name="Albert R."/>
            <person name="Binder M."/>
            <person name="Bloem J."/>
            <person name="Labutti K."/>
            <person name="Salamov A."/>
            <person name="Andreopoulos B."/>
            <person name="Baker S."/>
            <person name="Barry K."/>
            <person name="Bills G."/>
            <person name="Bluhm B."/>
            <person name="Cannon C."/>
            <person name="Castanera R."/>
            <person name="Culley D."/>
            <person name="Daum C."/>
            <person name="Ezra D."/>
            <person name="Gonzalez J."/>
            <person name="Henrissat B."/>
            <person name="Kuo A."/>
            <person name="Liang C."/>
            <person name="Lipzen A."/>
            <person name="Lutzoni F."/>
            <person name="Magnuson J."/>
            <person name="Mondo S."/>
            <person name="Nolan M."/>
            <person name="Ohm R."/>
            <person name="Pangilinan J."/>
            <person name="Park H.-J."/>
            <person name="Ramirez L."/>
            <person name="Alfaro M."/>
            <person name="Sun H."/>
            <person name="Tritt A."/>
            <person name="Yoshinaga Y."/>
            <person name="Zwiers L.-H."/>
            <person name="Turgeon B."/>
            <person name="Goodwin S."/>
            <person name="Spatafora J."/>
            <person name="Crous P."/>
            <person name="Grigoriev I."/>
        </authorList>
    </citation>
    <scope>NUCLEOTIDE SEQUENCE</scope>
    <source>
        <strain evidence="7">CBS 116005</strain>
    </source>
</reference>
<evidence type="ECO:0000313" key="8">
    <source>
        <dbReference type="Proteomes" id="UP000799436"/>
    </source>
</evidence>
<dbReference type="Pfam" id="PF00632">
    <property type="entry name" value="HECT"/>
    <property type="match status" value="1"/>
</dbReference>
<keyword evidence="3" id="KW-0808">Transferase</keyword>
<dbReference type="PROSITE" id="PS50237">
    <property type="entry name" value="HECT"/>
    <property type="match status" value="1"/>
</dbReference>
<evidence type="ECO:0000256" key="3">
    <source>
        <dbReference type="ARBA" id="ARBA00022679"/>
    </source>
</evidence>
<feature type="active site" description="Glycyl thioester intermediate" evidence="5">
    <location>
        <position position="100"/>
    </location>
</feature>
<dbReference type="GO" id="GO:0000209">
    <property type="term" value="P:protein polyubiquitination"/>
    <property type="evidence" value="ECO:0007669"/>
    <property type="project" value="InterPro"/>
</dbReference>
<name>A0A6G1L1A5_9PEZI</name>
<evidence type="ECO:0000256" key="1">
    <source>
        <dbReference type="ARBA" id="ARBA00000885"/>
    </source>
</evidence>
<dbReference type="PANTHER" id="PTHR45700">
    <property type="entry name" value="UBIQUITIN-PROTEIN LIGASE E3C"/>
    <property type="match status" value="1"/>
</dbReference>
<dbReference type="GO" id="GO:0061630">
    <property type="term" value="F:ubiquitin protein ligase activity"/>
    <property type="evidence" value="ECO:0007669"/>
    <property type="project" value="UniProtKB-EC"/>
</dbReference>
<protein>
    <recommendedName>
        <fullName evidence="2">HECT-type E3 ubiquitin transferase</fullName>
        <ecNumber evidence="2">2.3.2.26</ecNumber>
    </recommendedName>
</protein>
<evidence type="ECO:0000256" key="4">
    <source>
        <dbReference type="ARBA" id="ARBA00022786"/>
    </source>
</evidence>
<dbReference type="InterPro" id="IPR044611">
    <property type="entry name" value="E3A/B/C-like"/>
</dbReference>
<comment type="catalytic activity">
    <reaction evidence="1">
        <text>S-ubiquitinyl-[E2 ubiquitin-conjugating enzyme]-L-cysteine + [acceptor protein]-L-lysine = [E2 ubiquitin-conjugating enzyme]-L-cysteine + N(6)-ubiquitinyl-[acceptor protein]-L-lysine.</text>
        <dbReference type="EC" id="2.3.2.26"/>
    </reaction>
</comment>
<keyword evidence="8" id="KW-1185">Reference proteome</keyword>
<dbReference type="InterPro" id="IPR000569">
    <property type="entry name" value="HECT_dom"/>
</dbReference>
<accession>A0A6G1L1A5</accession>
<dbReference type="Proteomes" id="UP000799436">
    <property type="component" value="Unassembled WGS sequence"/>
</dbReference>